<comment type="caution">
    <text evidence="1">The sequence shown here is derived from an EMBL/GenBank/DDBJ whole genome shotgun (WGS) entry which is preliminary data.</text>
</comment>
<name>A0ABW4CYM2_9LACO</name>
<accession>A0ABW4CYM2</accession>
<protein>
    <submittedName>
        <fullName evidence="1">Uncharacterized protein</fullName>
    </submittedName>
</protein>
<proteinExistence type="predicted"/>
<dbReference type="RefSeq" id="WP_125756546.1">
    <property type="nucleotide sequence ID" value="NZ_JBHTOK010000071.1"/>
</dbReference>
<dbReference type="Proteomes" id="UP001597212">
    <property type="component" value="Unassembled WGS sequence"/>
</dbReference>
<sequence>MIKRRASALLSAIMLLLLVTLVSTAALRQFASWRVTYTRQLQLEEQAFTAAYEKWKRTQSPESGGEVVQP</sequence>
<organism evidence="1 2">
    <name type="scientific">Lacticaseibacillus hegangensis</name>
    <dbReference type="NCBI Taxonomy" id="2486010"/>
    <lineage>
        <taxon>Bacteria</taxon>
        <taxon>Bacillati</taxon>
        <taxon>Bacillota</taxon>
        <taxon>Bacilli</taxon>
        <taxon>Lactobacillales</taxon>
        <taxon>Lactobacillaceae</taxon>
        <taxon>Lacticaseibacillus</taxon>
    </lineage>
</organism>
<evidence type="ECO:0000313" key="1">
    <source>
        <dbReference type="EMBL" id="MFD1441571.1"/>
    </source>
</evidence>
<gene>
    <name evidence="1" type="ORF">ACFQ5K_09320</name>
</gene>
<reference evidence="2" key="1">
    <citation type="journal article" date="2019" name="Int. J. Syst. Evol. Microbiol.">
        <title>The Global Catalogue of Microorganisms (GCM) 10K type strain sequencing project: providing services to taxonomists for standard genome sequencing and annotation.</title>
        <authorList>
            <consortium name="The Broad Institute Genomics Platform"/>
            <consortium name="The Broad Institute Genome Sequencing Center for Infectious Disease"/>
            <person name="Wu L."/>
            <person name="Ma J."/>
        </authorList>
    </citation>
    <scope>NUCLEOTIDE SEQUENCE [LARGE SCALE GENOMIC DNA]</scope>
    <source>
        <strain evidence="2">CCM 8912</strain>
    </source>
</reference>
<evidence type="ECO:0000313" key="2">
    <source>
        <dbReference type="Proteomes" id="UP001597212"/>
    </source>
</evidence>
<dbReference type="EMBL" id="JBHTOK010000071">
    <property type="protein sequence ID" value="MFD1441571.1"/>
    <property type="molecule type" value="Genomic_DNA"/>
</dbReference>
<keyword evidence="2" id="KW-1185">Reference proteome</keyword>